<evidence type="ECO:0000259" key="1">
    <source>
        <dbReference type="Pfam" id="PF05239"/>
    </source>
</evidence>
<feature type="domain" description="PRC-barrel" evidence="1">
    <location>
        <begin position="3"/>
        <end position="75"/>
    </location>
</feature>
<dbReference type="InterPro" id="IPR011033">
    <property type="entry name" value="PRC_barrel-like_sf"/>
</dbReference>
<dbReference type="SUPFAM" id="SSF50346">
    <property type="entry name" value="PRC-barrel domain"/>
    <property type="match status" value="1"/>
</dbReference>
<dbReference type="InterPro" id="IPR014238">
    <property type="entry name" value="Spore_YlmC/YmxH"/>
</dbReference>
<dbReference type="Proteomes" id="UP000823933">
    <property type="component" value="Unassembled WGS sequence"/>
</dbReference>
<gene>
    <name evidence="2" type="ORF">H9890_04265</name>
</gene>
<reference evidence="2" key="2">
    <citation type="submission" date="2021-04" db="EMBL/GenBank/DDBJ databases">
        <authorList>
            <person name="Gilroy R."/>
        </authorList>
    </citation>
    <scope>NUCLEOTIDE SEQUENCE</scope>
    <source>
        <strain evidence="2">ChiHcolR34-3080</strain>
    </source>
</reference>
<proteinExistence type="predicted"/>
<dbReference type="PANTHER" id="PTHR40061">
    <property type="entry name" value="SPORULATION PROTEIN YLMC-RELATED"/>
    <property type="match status" value="1"/>
</dbReference>
<dbReference type="Gene3D" id="2.30.30.240">
    <property type="entry name" value="PRC-barrel domain"/>
    <property type="match status" value="1"/>
</dbReference>
<dbReference type="InterPro" id="IPR027275">
    <property type="entry name" value="PRC-brl_dom"/>
</dbReference>
<evidence type="ECO:0000313" key="3">
    <source>
        <dbReference type="Proteomes" id="UP000823933"/>
    </source>
</evidence>
<name>A0A9D1Q9D8_9FIRM</name>
<comment type="caution">
    <text evidence="2">The sequence shown here is derived from an EMBL/GenBank/DDBJ whole genome shotgun (WGS) entry which is preliminary data.</text>
</comment>
<organism evidence="2 3">
    <name type="scientific">Candidatus Faecalibacterium intestinigallinarum</name>
    <dbReference type="NCBI Taxonomy" id="2838581"/>
    <lineage>
        <taxon>Bacteria</taxon>
        <taxon>Bacillati</taxon>
        <taxon>Bacillota</taxon>
        <taxon>Clostridia</taxon>
        <taxon>Eubacteriales</taxon>
        <taxon>Oscillospiraceae</taxon>
        <taxon>Faecalibacterium</taxon>
    </lineage>
</organism>
<dbReference type="NCBIfam" id="TIGR02888">
    <property type="entry name" value="spore_YlmC_YmxH"/>
    <property type="match status" value="1"/>
</dbReference>
<evidence type="ECO:0000313" key="2">
    <source>
        <dbReference type="EMBL" id="HIW08601.1"/>
    </source>
</evidence>
<dbReference type="EMBL" id="DXHQ01000048">
    <property type="protein sequence ID" value="HIW08601.1"/>
    <property type="molecule type" value="Genomic_DNA"/>
</dbReference>
<reference evidence="2" key="1">
    <citation type="journal article" date="2021" name="PeerJ">
        <title>Extensive microbial diversity within the chicken gut microbiome revealed by metagenomics and culture.</title>
        <authorList>
            <person name="Gilroy R."/>
            <person name="Ravi A."/>
            <person name="Getino M."/>
            <person name="Pursley I."/>
            <person name="Horton D.L."/>
            <person name="Alikhan N.F."/>
            <person name="Baker D."/>
            <person name="Gharbi K."/>
            <person name="Hall N."/>
            <person name="Watson M."/>
            <person name="Adriaenssens E.M."/>
            <person name="Foster-Nyarko E."/>
            <person name="Jarju S."/>
            <person name="Secka A."/>
            <person name="Antonio M."/>
            <person name="Oren A."/>
            <person name="Chaudhuri R.R."/>
            <person name="La Ragione R."/>
            <person name="Hildebrand F."/>
            <person name="Pallen M.J."/>
        </authorList>
    </citation>
    <scope>NUCLEOTIDE SEQUENCE</scope>
    <source>
        <strain evidence="2">ChiHcolR34-3080</strain>
    </source>
</reference>
<protein>
    <submittedName>
        <fullName evidence="2">YlmC/YmxH family sporulation protein</fullName>
    </submittedName>
</protein>
<dbReference type="Pfam" id="PF05239">
    <property type="entry name" value="PRC"/>
    <property type="match status" value="1"/>
</dbReference>
<dbReference type="PANTHER" id="PTHR40061:SF1">
    <property type="entry name" value="SPORULATION PROTEIN YLMC-RELATED"/>
    <property type="match status" value="1"/>
</dbReference>
<accession>A0A9D1Q9D8</accession>
<dbReference type="AlphaFoldDB" id="A0A9D1Q9D8"/>
<sequence>MTFRELSKKEVVQLQEGACLGKIDDMVIDPETARVEKLLMLGRPKLFGLLGRGETLVIDWNEIEKIGADALLVTTALPEESVQGEKKPGLLSRLLGK</sequence>